<keyword evidence="14" id="KW-1185">Reference proteome</keyword>
<comment type="pathway">
    <text evidence="2 11">Amino-acid biosynthesis; L-histidine biosynthesis; L-histidine from 5-phospho-alpha-D-ribose 1-diphosphate: step 7/9.</text>
</comment>
<feature type="modified residue" description="N6-(pyridoxal phosphate)lysine" evidence="11">
    <location>
        <position position="211"/>
    </location>
</feature>
<accession>A0A1W1ZGU5</accession>
<organism evidence="13 14">
    <name type="scientific">Sporomusa malonica</name>
    <dbReference type="NCBI Taxonomy" id="112901"/>
    <lineage>
        <taxon>Bacteria</taxon>
        <taxon>Bacillati</taxon>
        <taxon>Bacillota</taxon>
        <taxon>Negativicutes</taxon>
        <taxon>Selenomonadales</taxon>
        <taxon>Sporomusaceae</taxon>
        <taxon>Sporomusa</taxon>
    </lineage>
</organism>
<dbReference type="Proteomes" id="UP000192738">
    <property type="component" value="Unassembled WGS sequence"/>
</dbReference>
<dbReference type="InterPro" id="IPR005861">
    <property type="entry name" value="HisP_aminotrans"/>
</dbReference>
<evidence type="ECO:0000256" key="7">
    <source>
        <dbReference type="ARBA" id="ARBA00022679"/>
    </source>
</evidence>
<evidence type="ECO:0000256" key="11">
    <source>
        <dbReference type="HAMAP-Rule" id="MF_01023"/>
    </source>
</evidence>
<proteinExistence type="inferred from homology"/>
<dbReference type="InterPro" id="IPR015424">
    <property type="entry name" value="PyrdxlP-dep_Trfase"/>
</dbReference>
<dbReference type="PANTHER" id="PTHR43643">
    <property type="entry name" value="HISTIDINOL-PHOSPHATE AMINOTRANSFERASE 2"/>
    <property type="match status" value="1"/>
</dbReference>
<keyword evidence="9 11" id="KW-0368">Histidine biosynthesis</keyword>
<evidence type="ECO:0000256" key="5">
    <source>
        <dbReference type="ARBA" id="ARBA00022576"/>
    </source>
</evidence>
<evidence type="ECO:0000256" key="10">
    <source>
        <dbReference type="ARBA" id="ARBA00047481"/>
    </source>
</evidence>
<dbReference type="EC" id="2.6.1.9" evidence="11"/>
<evidence type="ECO:0000256" key="8">
    <source>
        <dbReference type="ARBA" id="ARBA00022898"/>
    </source>
</evidence>
<dbReference type="HAMAP" id="MF_01023">
    <property type="entry name" value="HisC_aminotrans_2"/>
    <property type="match status" value="1"/>
</dbReference>
<dbReference type="GO" id="GO:0004400">
    <property type="term" value="F:histidinol-phosphate transaminase activity"/>
    <property type="evidence" value="ECO:0007669"/>
    <property type="project" value="UniProtKB-UniRule"/>
</dbReference>
<dbReference type="CDD" id="cd00609">
    <property type="entry name" value="AAT_like"/>
    <property type="match status" value="1"/>
</dbReference>
<dbReference type="PANTHER" id="PTHR43643:SF6">
    <property type="entry name" value="HISTIDINOL-PHOSPHATE AMINOTRANSFERASE"/>
    <property type="match status" value="1"/>
</dbReference>
<dbReference type="SUPFAM" id="SSF53383">
    <property type="entry name" value="PLP-dependent transferases"/>
    <property type="match status" value="1"/>
</dbReference>
<dbReference type="NCBIfam" id="TIGR01141">
    <property type="entry name" value="hisC"/>
    <property type="match status" value="1"/>
</dbReference>
<dbReference type="InterPro" id="IPR001917">
    <property type="entry name" value="Aminotrans_II_pyridoxalP_BS"/>
</dbReference>
<dbReference type="InterPro" id="IPR015421">
    <property type="entry name" value="PyrdxlP-dep_Trfase_major"/>
</dbReference>
<keyword evidence="6 11" id="KW-0028">Amino-acid biosynthesis</keyword>
<name>A0A1W1ZGU5_9FIRM</name>
<comment type="catalytic activity">
    <reaction evidence="10 11">
        <text>L-histidinol phosphate + 2-oxoglutarate = 3-(imidazol-4-yl)-2-oxopropyl phosphate + L-glutamate</text>
        <dbReference type="Rhea" id="RHEA:23744"/>
        <dbReference type="ChEBI" id="CHEBI:16810"/>
        <dbReference type="ChEBI" id="CHEBI:29985"/>
        <dbReference type="ChEBI" id="CHEBI:57766"/>
        <dbReference type="ChEBI" id="CHEBI:57980"/>
        <dbReference type="EC" id="2.6.1.9"/>
    </reaction>
</comment>
<keyword evidence="5 11" id="KW-0032">Aminotransferase</keyword>
<gene>
    <name evidence="11" type="primary">hisC</name>
    <name evidence="13" type="ORF">SAMN04488500_103295</name>
</gene>
<evidence type="ECO:0000259" key="12">
    <source>
        <dbReference type="Pfam" id="PF00155"/>
    </source>
</evidence>
<evidence type="ECO:0000256" key="4">
    <source>
        <dbReference type="ARBA" id="ARBA00011738"/>
    </source>
</evidence>
<comment type="cofactor">
    <cofactor evidence="1 11">
        <name>pyridoxal 5'-phosphate</name>
        <dbReference type="ChEBI" id="CHEBI:597326"/>
    </cofactor>
</comment>
<dbReference type="UniPathway" id="UPA00031">
    <property type="reaction ID" value="UER00012"/>
</dbReference>
<dbReference type="InterPro" id="IPR004839">
    <property type="entry name" value="Aminotransferase_I/II_large"/>
</dbReference>
<dbReference type="GO" id="GO:0030170">
    <property type="term" value="F:pyridoxal phosphate binding"/>
    <property type="evidence" value="ECO:0007669"/>
    <property type="project" value="InterPro"/>
</dbReference>
<sequence>MFMPRSGLETLKPYSVEEVDWPIKLDANERSTDLPPAVKAKVIENLRALPFNRYPDISALSLKTVIADGFGLTAANVLIGNGSSEILEALCFAFGGAGRSIVYPTPSFSMYGIYVKLADSQPVPVELNADYTLDADKLLTAANQAAASIILLCNPNNPTGTIIPPEQIEYIVANTKSLVVVDEAYHEFYGKSSVDLLGKYTNVAIARTFSKAYGLAAARVGYLLAPEEIAQTIGKVLLPYNVNALTLATAKTVFAMRQEFAASLAENSSERERMTAALSAVSGLTVYPSQTNFLLVKSDNAAALAARLSARGIGVRDFSTAPGLAGCIRIGVGTPAENNAVLEAVTA</sequence>
<dbReference type="GO" id="GO:0000105">
    <property type="term" value="P:L-histidine biosynthetic process"/>
    <property type="evidence" value="ECO:0007669"/>
    <property type="project" value="UniProtKB-UniRule"/>
</dbReference>
<feature type="domain" description="Aminotransferase class I/classII large" evidence="12">
    <location>
        <begin position="23"/>
        <end position="344"/>
    </location>
</feature>
<dbReference type="Gene3D" id="3.90.1150.10">
    <property type="entry name" value="Aspartate Aminotransferase, domain 1"/>
    <property type="match status" value="1"/>
</dbReference>
<dbReference type="EMBL" id="FWXI01000003">
    <property type="protein sequence ID" value="SMC47607.1"/>
    <property type="molecule type" value="Genomic_DNA"/>
</dbReference>
<dbReference type="InterPro" id="IPR050106">
    <property type="entry name" value="HistidinolP_aminotransfase"/>
</dbReference>
<dbReference type="Pfam" id="PF00155">
    <property type="entry name" value="Aminotran_1_2"/>
    <property type="match status" value="1"/>
</dbReference>
<dbReference type="InterPro" id="IPR015422">
    <property type="entry name" value="PyrdxlP-dep_Trfase_small"/>
</dbReference>
<dbReference type="RefSeq" id="WP_084574619.1">
    <property type="nucleotide sequence ID" value="NZ_CP155572.1"/>
</dbReference>
<dbReference type="OrthoDB" id="9813612at2"/>
<comment type="similarity">
    <text evidence="3 11">Belongs to the class-II pyridoxal-phosphate-dependent aminotransferase family. Histidinol-phosphate aminotransferase subfamily.</text>
</comment>
<dbReference type="STRING" id="112901.SAMN04488500_103295"/>
<dbReference type="Gene3D" id="3.40.640.10">
    <property type="entry name" value="Type I PLP-dependent aspartate aminotransferase-like (Major domain)"/>
    <property type="match status" value="1"/>
</dbReference>
<evidence type="ECO:0000313" key="13">
    <source>
        <dbReference type="EMBL" id="SMC47607.1"/>
    </source>
</evidence>
<comment type="subunit">
    <text evidence="4 11">Homodimer.</text>
</comment>
<reference evidence="13 14" key="1">
    <citation type="submission" date="2017-04" db="EMBL/GenBank/DDBJ databases">
        <authorList>
            <person name="Afonso C.L."/>
            <person name="Miller P.J."/>
            <person name="Scott M.A."/>
            <person name="Spackman E."/>
            <person name="Goraichik I."/>
            <person name="Dimitrov K.M."/>
            <person name="Suarez D.L."/>
            <person name="Swayne D.E."/>
        </authorList>
    </citation>
    <scope>NUCLEOTIDE SEQUENCE [LARGE SCALE GENOMIC DNA]</scope>
    <source>
        <strain evidence="13 14">DSM 5090</strain>
    </source>
</reference>
<dbReference type="AlphaFoldDB" id="A0A1W1ZGU5"/>
<evidence type="ECO:0000256" key="2">
    <source>
        <dbReference type="ARBA" id="ARBA00005011"/>
    </source>
</evidence>
<keyword evidence="8 11" id="KW-0663">Pyridoxal phosphate</keyword>
<evidence type="ECO:0000313" key="14">
    <source>
        <dbReference type="Proteomes" id="UP000192738"/>
    </source>
</evidence>
<evidence type="ECO:0000256" key="1">
    <source>
        <dbReference type="ARBA" id="ARBA00001933"/>
    </source>
</evidence>
<protein>
    <recommendedName>
        <fullName evidence="11">Histidinol-phosphate aminotransferase</fullName>
        <ecNumber evidence="11">2.6.1.9</ecNumber>
    </recommendedName>
    <alternativeName>
        <fullName evidence="11">Imidazole acetol-phosphate transaminase</fullName>
    </alternativeName>
</protein>
<evidence type="ECO:0000256" key="3">
    <source>
        <dbReference type="ARBA" id="ARBA00007970"/>
    </source>
</evidence>
<dbReference type="PROSITE" id="PS00599">
    <property type="entry name" value="AA_TRANSFER_CLASS_2"/>
    <property type="match status" value="1"/>
</dbReference>
<keyword evidence="7 11" id="KW-0808">Transferase</keyword>
<evidence type="ECO:0000256" key="6">
    <source>
        <dbReference type="ARBA" id="ARBA00022605"/>
    </source>
</evidence>
<evidence type="ECO:0000256" key="9">
    <source>
        <dbReference type="ARBA" id="ARBA00023102"/>
    </source>
</evidence>